<evidence type="ECO:0000313" key="2">
    <source>
        <dbReference type="Proteomes" id="UP001159405"/>
    </source>
</evidence>
<reference evidence="1 2" key="1">
    <citation type="submission" date="2022-05" db="EMBL/GenBank/DDBJ databases">
        <authorList>
            <consortium name="Genoscope - CEA"/>
            <person name="William W."/>
        </authorList>
    </citation>
    <scope>NUCLEOTIDE SEQUENCE [LARGE SCALE GENOMIC DNA]</scope>
</reference>
<accession>A0ABN8P4K0</accession>
<evidence type="ECO:0000313" key="1">
    <source>
        <dbReference type="EMBL" id="CAH3133618.1"/>
    </source>
</evidence>
<organism evidence="1 2">
    <name type="scientific">Porites lobata</name>
    <dbReference type="NCBI Taxonomy" id="104759"/>
    <lineage>
        <taxon>Eukaryota</taxon>
        <taxon>Metazoa</taxon>
        <taxon>Cnidaria</taxon>
        <taxon>Anthozoa</taxon>
        <taxon>Hexacorallia</taxon>
        <taxon>Scleractinia</taxon>
        <taxon>Fungiina</taxon>
        <taxon>Poritidae</taxon>
        <taxon>Porites</taxon>
    </lineage>
</organism>
<proteinExistence type="predicted"/>
<keyword evidence="2" id="KW-1185">Reference proteome</keyword>
<dbReference type="Proteomes" id="UP001159405">
    <property type="component" value="Unassembled WGS sequence"/>
</dbReference>
<protein>
    <submittedName>
        <fullName evidence="1">Uncharacterized protein</fullName>
    </submittedName>
</protein>
<dbReference type="SUPFAM" id="SSF52540">
    <property type="entry name" value="P-loop containing nucleoside triphosphate hydrolases"/>
    <property type="match status" value="1"/>
</dbReference>
<gene>
    <name evidence="1" type="ORF">PLOB_00037038</name>
</gene>
<dbReference type="InterPro" id="IPR027417">
    <property type="entry name" value="P-loop_NTPase"/>
</dbReference>
<name>A0ABN8P4K0_9CNID</name>
<dbReference type="EMBL" id="CALNXK010000053">
    <property type="protein sequence ID" value="CAH3133618.1"/>
    <property type="molecule type" value="Genomic_DNA"/>
</dbReference>
<sequence>MFPGNFAQLPPVANKPVYAFPSQFSSLLAQHGHSIYSLFETIVMLSENIRQAGNNPEAEQFRAVLLRLRYGQTIHDDWMTVCQRTPQYVNMSNVIDAPRLYFDKLSVAKYDFEKLKNLGSPITRISALHLGRNAKNATLDDPGGLDAVMFLARGAAIMLTGNPWQDVGLCNGITSVVEDLLSS</sequence>
<comment type="caution">
    <text evidence="1">The sequence shown here is derived from an EMBL/GenBank/DDBJ whole genome shotgun (WGS) entry which is preliminary data.</text>
</comment>